<evidence type="ECO:0000313" key="1">
    <source>
        <dbReference type="EMBL" id="CDW76475.1"/>
    </source>
</evidence>
<protein>
    <submittedName>
        <fullName evidence="1">Uncharacterized protein</fullName>
    </submittedName>
</protein>
<organism evidence="1 2">
    <name type="scientific">Stylonychia lemnae</name>
    <name type="common">Ciliate</name>
    <dbReference type="NCBI Taxonomy" id="5949"/>
    <lineage>
        <taxon>Eukaryota</taxon>
        <taxon>Sar</taxon>
        <taxon>Alveolata</taxon>
        <taxon>Ciliophora</taxon>
        <taxon>Intramacronucleata</taxon>
        <taxon>Spirotrichea</taxon>
        <taxon>Stichotrichia</taxon>
        <taxon>Sporadotrichida</taxon>
        <taxon>Oxytrichidae</taxon>
        <taxon>Stylonychinae</taxon>
        <taxon>Stylonychia</taxon>
    </lineage>
</organism>
<sequence length="408" mass="47415">MPLLMINHNYTIHTYGENQNNQLINQESNNELFNQDFVTIDIYFGLDYNRSQEGPSEIFNPTLFKNGSVEPYKISEIQQMQKVPSDYGSFVKFKFYLSNSSLTIMKLRFIEHSIYTFAENSLISAYQSLNWVNITECQFYVYYGLLFSQYGMRLTFQNSIIDYTNMQYTVSYDQDMYICSDLTNEVSPFVYYFLNNTLQGIGVGELGFIFNMRNNFKLFLLKDNIIKGFLQNQFGTILYFYFGNPCPNDKGLREFIIDGNVMDLFDLPFQQGSFMVVDISPGYQQNASIQITNNVFRNLGYGIEGRNFIYIIDKSFQSVKINLENLTFEGLSTNLELPIAKLEIYQSSINNVTVKNSEISSGFQILSAISQVSNVEFINITSKANQILFIQQFEYIEHFDFQQEFDSI</sequence>
<dbReference type="Proteomes" id="UP000039865">
    <property type="component" value="Unassembled WGS sequence"/>
</dbReference>
<keyword evidence="2" id="KW-1185">Reference proteome</keyword>
<name>A0A078A2Y0_STYLE</name>
<dbReference type="AlphaFoldDB" id="A0A078A2Y0"/>
<evidence type="ECO:0000313" key="2">
    <source>
        <dbReference type="Proteomes" id="UP000039865"/>
    </source>
</evidence>
<proteinExistence type="predicted"/>
<dbReference type="EMBL" id="CCKQ01005311">
    <property type="protein sequence ID" value="CDW76475.1"/>
    <property type="molecule type" value="Genomic_DNA"/>
</dbReference>
<accession>A0A078A2Y0</accession>
<reference evidence="1 2" key="1">
    <citation type="submission" date="2014-06" db="EMBL/GenBank/DDBJ databases">
        <authorList>
            <person name="Swart Estienne"/>
        </authorList>
    </citation>
    <scope>NUCLEOTIDE SEQUENCE [LARGE SCALE GENOMIC DNA]</scope>
    <source>
        <strain evidence="1 2">130c</strain>
    </source>
</reference>
<gene>
    <name evidence="1" type="primary">Contig1816.g1971</name>
    <name evidence="1" type="ORF">STYLEM_5476</name>
</gene>
<dbReference type="InParanoid" id="A0A078A2Y0"/>